<comment type="caution">
    <text evidence="1">The sequence shown here is derived from an EMBL/GenBank/DDBJ whole genome shotgun (WGS) entry which is preliminary data.</text>
</comment>
<dbReference type="EMBL" id="CAJVPW010022764">
    <property type="protein sequence ID" value="CAG8698720.1"/>
    <property type="molecule type" value="Genomic_DNA"/>
</dbReference>
<keyword evidence="2" id="KW-1185">Reference proteome</keyword>
<protein>
    <submittedName>
        <fullName evidence="1">429_t:CDS:1</fullName>
    </submittedName>
</protein>
<gene>
    <name evidence="1" type="ORF">SPELUC_LOCUS11158</name>
</gene>
<reference evidence="1" key="1">
    <citation type="submission" date="2021-06" db="EMBL/GenBank/DDBJ databases">
        <authorList>
            <person name="Kallberg Y."/>
            <person name="Tangrot J."/>
            <person name="Rosling A."/>
        </authorList>
    </citation>
    <scope>NUCLEOTIDE SEQUENCE</scope>
    <source>
        <strain evidence="1">28 12/20/2015</strain>
    </source>
</reference>
<evidence type="ECO:0000313" key="1">
    <source>
        <dbReference type="EMBL" id="CAG8698720.1"/>
    </source>
</evidence>
<name>A0ACA9PBW9_9GLOM</name>
<dbReference type="Proteomes" id="UP000789366">
    <property type="component" value="Unassembled WGS sequence"/>
</dbReference>
<accession>A0ACA9PBW9</accession>
<organism evidence="1 2">
    <name type="scientific">Cetraspora pellucida</name>
    <dbReference type="NCBI Taxonomy" id="1433469"/>
    <lineage>
        <taxon>Eukaryota</taxon>
        <taxon>Fungi</taxon>
        <taxon>Fungi incertae sedis</taxon>
        <taxon>Mucoromycota</taxon>
        <taxon>Glomeromycotina</taxon>
        <taxon>Glomeromycetes</taxon>
        <taxon>Diversisporales</taxon>
        <taxon>Gigasporaceae</taxon>
        <taxon>Cetraspora</taxon>
    </lineage>
</organism>
<feature type="non-terminal residue" evidence="1">
    <location>
        <position position="1"/>
    </location>
</feature>
<proteinExistence type="predicted"/>
<feature type="non-terminal residue" evidence="1">
    <location>
        <position position="42"/>
    </location>
</feature>
<evidence type="ECO:0000313" key="2">
    <source>
        <dbReference type="Proteomes" id="UP000789366"/>
    </source>
</evidence>
<sequence>TVEQEKKKIEKAPTILILLDMMIEIPLAPIIDILQEITTLPI</sequence>